<dbReference type="OrthoDB" id="9811869at2"/>
<gene>
    <name evidence="2" type="ORF">DDF84_009205</name>
</gene>
<feature type="domain" description="HNH nuclease" evidence="1">
    <location>
        <begin position="190"/>
        <end position="237"/>
    </location>
</feature>
<keyword evidence="2" id="KW-0378">Hydrolase</keyword>
<evidence type="ECO:0000313" key="2">
    <source>
        <dbReference type="EMBL" id="QBP09928.1"/>
    </source>
</evidence>
<name>A0A482IME5_9BURK</name>
<dbReference type="AlphaFoldDB" id="A0A482IME5"/>
<dbReference type="Pfam" id="PF13391">
    <property type="entry name" value="HNH_2"/>
    <property type="match status" value="1"/>
</dbReference>
<organism evidence="2 3">
    <name type="scientific">Cupriavidus metallidurans</name>
    <dbReference type="NCBI Taxonomy" id="119219"/>
    <lineage>
        <taxon>Bacteria</taxon>
        <taxon>Pseudomonadati</taxon>
        <taxon>Pseudomonadota</taxon>
        <taxon>Betaproteobacteria</taxon>
        <taxon>Burkholderiales</taxon>
        <taxon>Burkholderiaceae</taxon>
        <taxon>Cupriavidus</taxon>
    </lineage>
</organism>
<accession>A0A482IME5</accession>
<dbReference type="GO" id="GO:0004519">
    <property type="term" value="F:endonuclease activity"/>
    <property type="evidence" value="ECO:0007669"/>
    <property type="project" value="UniProtKB-KW"/>
</dbReference>
<evidence type="ECO:0000313" key="3">
    <source>
        <dbReference type="Proteomes" id="UP000253772"/>
    </source>
</evidence>
<keyword evidence="2" id="KW-0540">Nuclease</keyword>
<evidence type="ECO:0000259" key="1">
    <source>
        <dbReference type="Pfam" id="PF13391"/>
    </source>
</evidence>
<reference evidence="2 3" key="1">
    <citation type="submission" date="2019-03" db="EMBL/GenBank/DDBJ databases">
        <title>Comparative insights into the high quality Complete genome sequence of highly metal resistant Cupriavidus metallidurans strain BS1 isolated from a gold-copper mine.</title>
        <authorList>
            <person name="Mazhar H.S."/>
            <person name="Rensing C."/>
        </authorList>
    </citation>
    <scope>NUCLEOTIDE SEQUENCE [LARGE SCALE GENOMIC DNA]</scope>
    <source>
        <strain evidence="2 3">BS1</strain>
    </source>
</reference>
<sequence length="262" mass="29455">MMVGMSTTADEILGILLALGAPAVVTKNKHPESEGNYRPRARHPGDMLDGYWPGRPSRVSPGSGFAIHFVERHNRLWLGAYLGSREREPDSGIFSLIVGDVQCFEIGDLNLDNPGQRGLRKILKQEGAMTYSYFDPASFFGDVRGRHTSRYLDTHIDQRDGPTYAMVQVKQRLQQKAFRKAVFGLHESRCVITGCDIPEMLEAAHLEGRSWQSGDNAAQDGIPLRVDLHRAYDAGLLKLDDQHRIIELDECLREAYGLYMVR</sequence>
<dbReference type="InterPro" id="IPR003615">
    <property type="entry name" value="HNH_nuc"/>
</dbReference>
<keyword evidence="2" id="KW-0255">Endonuclease</keyword>
<dbReference type="EMBL" id="CP037900">
    <property type="protein sequence ID" value="QBP09928.1"/>
    <property type="molecule type" value="Genomic_DNA"/>
</dbReference>
<proteinExistence type="predicted"/>
<dbReference type="Proteomes" id="UP000253772">
    <property type="component" value="Chromosome c1"/>
</dbReference>
<protein>
    <submittedName>
        <fullName evidence="2">HNH endonuclease</fullName>
    </submittedName>
</protein>